<feature type="chain" id="PRO_5040206273" evidence="2">
    <location>
        <begin position="21"/>
        <end position="418"/>
    </location>
</feature>
<name>A0A9P9A859_9PEZI</name>
<dbReference type="InterPro" id="IPR000757">
    <property type="entry name" value="Beta-glucanase-like"/>
</dbReference>
<dbReference type="GO" id="GO:0016757">
    <property type="term" value="F:glycosyltransferase activity"/>
    <property type="evidence" value="ECO:0007669"/>
    <property type="project" value="TreeGrafter"/>
</dbReference>
<protein>
    <submittedName>
        <fullName evidence="4">Family 16 glycosyl hydrolase</fullName>
    </submittedName>
</protein>
<evidence type="ECO:0000313" key="4">
    <source>
        <dbReference type="EMBL" id="KAH6686646.1"/>
    </source>
</evidence>
<dbReference type="GO" id="GO:0031505">
    <property type="term" value="P:fungal-type cell wall organization"/>
    <property type="evidence" value="ECO:0007669"/>
    <property type="project" value="TreeGrafter"/>
</dbReference>
<dbReference type="AlphaFoldDB" id="A0A9P9A859"/>
<gene>
    <name evidence="4" type="ORF">F5X68DRAFT_261681</name>
</gene>
<keyword evidence="4" id="KW-0378">Hydrolase</keyword>
<evidence type="ECO:0000313" key="5">
    <source>
        <dbReference type="Proteomes" id="UP000770015"/>
    </source>
</evidence>
<feature type="domain" description="GH16" evidence="3">
    <location>
        <begin position="30"/>
        <end position="249"/>
    </location>
</feature>
<sequence length="418" mass="44607">MHASVKNVALALAFAGLSSAQTFSKCNPVKGDKCTPNPAFGAKDTLDLKAAAKIDDIEGFFEVDGGIKYDPKYEQLSFDGANGMKMSIFEEKHAPTLYSHDFLFFGHVEVELRAAPGAGIITSVVLQSDTLDEIDWEWIGNEPDHVQTNVFFQGIENYNFGGDHPISNAMSEFHTYAIDWTPEKIVWSINGQVVREHLPSTGVFPQTPCQLRIGTWVGGKGDPNGEAKGRIEWAGGLAQWDQAPFNAYYRRIQVIDYAGGYDAATKYEYTNTEGTWESIKVTGGKKVGFPGEHPPTKNNQEILESSSEIESATSTAAPTTTVTKVKVSTTAAPKTSSEVSSAIETEASSEISSELPSETESSSIAVRTATTTVVSTTPSASASAAAAEDEEDVPAGAASLQRGGLLLGAALFAGALML</sequence>
<evidence type="ECO:0000256" key="2">
    <source>
        <dbReference type="SAM" id="SignalP"/>
    </source>
</evidence>
<keyword evidence="5" id="KW-1185">Reference proteome</keyword>
<organism evidence="4 5">
    <name type="scientific">Plectosphaerella plurivora</name>
    <dbReference type="NCBI Taxonomy" id="936078"/>
    <lineage>
        <taxon>Eukaryota</taxon>
        <taxon>Fungi</taxon>
        <taxon>Dikarya</taxon>
        <taxon>Ascomycota</taxon>
        <taxon>Pezizomycotina</taxon>
        <taxon>Sordariomycetes</taxon>
        <taxon>Hypocreomycetidae</taxon>
        <taxon>Glomerellales</taxon>
        <taxon>Plectosphaerellaceae</taxon>
        <taxon>Plectosphaerella</taxon>
    </lineage>
</organism>
<dbReference type="OrthoDB" id="4781at2759"/>
<dbReference type="GO" id="GO:0009277">
    <property type="term" value="C:fungal-type cell wall"/>
    <property type="evidence" value="ECO:0007669"/>
    <property type="project" value="TreeGrafter"/>
</dbReference>
<dbReference type="GO" id="GO:0004553">
    <property type="term" value="F:hydrolase activity, hydrolyzing O-glycosyl compounds"/>
    <property type="evidence" value="ECO:0007669"/>
    <property type="project" value="InterPro"/>
</dbReference>
<dbReference type="PANTHER" id="PTHR10963:SF68">
    <property type="entry name" value="GLYCOSIDASE CRH1-RELATED"/>
    <property type="match status" value="1"/>
</dbReference>
<feature type="region of interest" description="Disordered" evidence="1">
    <location>
        <begin position="329"/>
        <end position="363"/>
    </location>
</feature>
<dbReference type="Proteomes" id="UP000770015">
    <property type="component" value="Unassembled WGS sequence"/>
</dbReference>
<dbReference type="EMBL" id="JAGSXJ010000012">
    <property type="protein sequence ID" value="KAH6686646.1"/>
    <property type="molecule type" value="Genomic_DNA"/>
</dbReference>
<reference evidence="4" key="1">
    <citation type="journal article" date="2021" name="Nat. Commun.">
        <title>Genetic determinants of endophytism in the Arabidopsis root mycobiome.</title>
        <authorList>
            <person name="Mesny F."/>
            <person name="Miyauchi S."/>
            <person name="Thiergart T."/>
            <person name="Pickel B."/>
            <person name="Atanasova L."/>
            <person name="Karlsson M."/>
            <person name="Huettel B."/>
            <person name="Barry K.W."/>
            <person name="Haridas S."/>
            <person name="Chen C."/>
            <person name="Bauer D."/>
            <person name="Andreopoulos W."/>
            <person name="Pangilinan J."/>
            <person name="LaButti K."/>
            <person name="Riley R."/>
            <person name="Lipzen A."/>
            <person name="Clum A."/>
            <person name="Drula E."/>
            <person name="Henrissat B."/>
            <person name="Kohler A."/>
            <person name="Grigoriev I.V."/>
            <person name="Martin F.M."/>
            <person name="Hacquard S."/>
        </authorList>
    </citation>
    <scope>NUCLEOTIDE SEQUENCE</scope>
    <source>
        <strain evidence="4">MPI-SDFR-AT-0117</strain>
    </source>
</reference>
<keyword evidence="2" id="KW-0732">Signal</keyword>
<dbReference type="SUPFAM" id="SSF49899">
    <property type="entry name" value="Concanavalin A-like lectins/glucanases"/>
    <property type="match status" value="1"/>
</dbReference>
<dbReference type="InterPro" id="IPR013320">
    <property type="entry name" value="ConA-like_dom_sf"/>
</dbReference>
<evidence type="ECO:0000259" key="3">
    <source>
        <dbReference type="PROSITE" id="PS51762"/>
    </source>
</evidence>
<dbReference type="GO" id="GO:0005975">
    <property type="term" value="P:carbohydrate metabolic process"/>
    <property type="evidence" value="ECO:0007669"/>
    <property type="project" value="InterPro"/>
</dbReference>
<proteinExistence type="predicted"/>
<dbReference type="Pfam" id="PF00722">
    <property type="entry name" value="Glyco_hydro_16"/>
    <property type="match status" value="1"/>
</dbReference>
<dbReference type="Gene3D" id="2.60.120.200">
    <property type="match status" value="1"/>
</dbReference>
<dbReference type="InterPro" id="IPR050546">
    <property type="entry name" value="Glycosyl_Hydrlase_16"/>
</dbReference>
<evidence type="ECO:0000256" key="1">
    <source>
        <dbReference type="SAM" id="MobiDB-lite"/>
    </source>
</evidence>
<comment type="caution">
    <text evidence="4">The sequence shown here is derived from an EMBL/GenBank/DDBJ whole genome shotgun (WGS) entry which is preliminary data.</text>
</comment>
<accession>A0A9P9A859</accession>
<feature type="signal peptide" evidence="2">
    <location>
        <begin position="1"/>
        <end position="20"/>
    </location>
</feature>
<dbReference type="PROSITE" id="PS51762">
    <property type="entry name" value="GH16_2"/>
    <property type="match status" value="1"/>
</dbReference>
<dbReference type="PANTHER" id="PTHR10963">
    <property type="entry name" value="GLYCOSYL HYDROLASE-RELATED"/>
    <property type="match status" value="1"/>
</dbReference>